<dbReference type="InParanoid" id="A0A0C3ALI6"/>
<proteinExistence type="predicted"/>
<name>A0A0C3ALI6_9AGAM</name>
<evidence type="ECO:0000313" key="2">
    <source>
        <dbReference type="Proteomes" id="UP000053989"/>
    </source>
</evidence>
<organism evidence="1 2">
    <name type="scientific">Scleroderma citrinum Foug A</name>
    <dbReference type="NCBI Taxonomy" id="1036808"/>
    <lineage>
        <taxon>Eukaryota</taxon>
        <taxon>Fungi</taxon>
        <taxon>Dikarya</taxon>
        <taxon>Basidiomycota</taxon>
        <taxon>Agaricomycotina</taxon>
        <taxon>Agaricomycetes</taxon>
        <taxon>Agaricomycetidae</taxon>
        <taxon>Boletales</taxon>
        <taxon>Sclerodermatineae</taxon>
        <taxon>Sclerodermataceae</taxon>
        <taxon>Scleroderma</taxon>
    </lineage>
</organism>
<protein>
    <submittedName>
        <fullName evidence="1">Uncharacterized protein</fullName>
    </submittedName>
</protein>
<reference evidence="1 2" key="1">
    <citation type="submission" date="2014-04" db="EMBL/GenBank/DDBJ databases">
        <authorList>
            <consortium name="DOE Joint Genome Institute"/>
            <person name="Kuo A."/>
            <person name="Kohler A."/>
            <person name="Nagy L.G."/>
            <person name="Floudas D."/>
            <person name="Copeland A."/>
            <person name="Barry K.W."/>
            <person name="Cichocki N."/>
            <person name="Veneault-Fourrey C."/>
            <person name="LaButti K."/>
            <person name="Lindquist E.A."/>
            <person name="Lipzen A."/>
            <person name="Lundell T."/>
            <person name="Morin E."/>
            <person name="Murat C."/>
            <person name="Sun H."/>
            <person name="Tunlid A."/>
            <person name="Henrissat B."/>
            <person name="Grigoriev I.V."/>
            <person name="Hibbett D.S."/>
            <person name="Martin F."/>
            <person name="Nordberg H.P."/>
            <person name="Cantor M.N."/>
            <person name="Hua S.X."/>
        </authorList>
    </citation>
    <scope>NUCLEOTIDE SEQUENCE [LARGE SCALE GENOMIC DNA]</scope>
    <source>
        <strain evidence="1 2">Foug A</strain>
    </source>
</reference>
<keyword evidence="2" id="KW-1185">Reference proteome</keyword>
<dbReference type="Proteomes" id="UP000053989">
    <property type="component" value="Unassembled WGS sequence"/>
</dbReference>
<accession>A0A0C3ALI6</accession>
<dbReference type="EMBL" id="KN822020">
    <property type="protein sequence ID" value="KIM65812.1"/>
    <property type="molecule type" value="Genomic_DNA"/>
</dbReference>
<dbReference type="AlphaFoldDB" id="A0A0C3ALI6"/>
<gene>
    <name evidence="1" type="ORF">SCLCIDRAFT_417989</name>
</gene>
<dbReference type="HOGENOM" id="CLU_1541002_0_0_1"/>
<evidence type="ECO:0000313" key="1">
    <source>
        <dbReference type="EMBL" id="KIM65812.1"/>
    </source>
</evidence>
<reference evidence="2" key="2">
    <citation type="submission" date="2015-01" db="EMBL/GenBank/DDBJ databases">
        <title>Evolutionary Origins and Diversification of the Mycorrhizal Mutualists.</title>
        <authorList>
            <consortium name="DOE Joint Genome Institute"/>
            <consortium name="Mycorrhizal Genomics Consortium"/>
            <person name="Kohler A."/>
            <person name="Kuo A."/>
            <person name="Nagy L.G."/>
            <person name="Floudas D."/>
            <person name="Copeland A."/>
            <person name="Barry K.W."/>
            <person name="Cichocki N."/>
            <person name="Veneault-Fourrey C."/>
            <person name="LaButti K."/>
            <person name="Lindquist E.A."/>
            <person name="Lipzen A."/>
            <person name="Lundell T."/>
            <person name="Morin E."/>
            <person name="Murat C."/>
            <person name="Riley R."/>
            <person name="Ohm R."/>
            <person name="Sun H."/>
            <person name="Tunlid A."/>
            <person name="Henrissat B."/>
            <person name="Grigoriev I.V."/>
            <person name="Hibbett D.S."/>
            <person name="Martin F."/>
        </authorList>
    </citation>
    <scope>NUCLEOTIDE SEQUENCE [LARGE SCALE GENOMIC DNA]</scope>
    <source>
        <strain evidence="2">Foug A</strain>
    </source>
</reference>
<sequence>MWSMAPVPGGIQTIQCKEGRSPQSTHDSLRSYSAFPSAMPSKDLHITYGCLIRMTVIGPLQLHSSSTLTLGTVTPGSVKQFSHSSSTTGNNQKEVLRIWTLQRGLQPLREPRDPDMTLAATSYIEGPLYETIALETACIFPTFVTRYTGRPTLIPLATFLSCPQMVMEKLMNRR</sequence>